<organism evidence="2 3">
    <name type="scientific">Salvia divinorum</name>
    <name type="common">Maria pastora</name>
    <name type="synonym">Diviner's sage</name>
    <dbReference type="NCBI Taxonomy" id="28513"/>
    <lineage>
        <taxon>Eukaryota</taxon>
        <taxon>Viridiplantae</taxon>
        <taxon>Streptophyta</taxon>
        <taxon>Embryophyta</taxon>
        <taxon>Tracheophyta</taxon>
        <taxon>Spermatophyta</taxon>
        <taxon>Magnoliopsida</taxon>
        <taxon>eudicotyledons</taxon>
        <taxon>Gunneridae</taxon>
        <taxon>Pentapetalae</taxon>
        <taxon>asterids</taxon>
        <taxon>lamiids</taxon>
        <taxon>Lamiales</taxon>
        <taxon>Lamiaceae</taxon>
        <taxon>Nepetoideae</taxon>
        <taxon>Mentheae</taxon>
        <taxon>Salviinae</taxon>
        <taxon>Salvia</taxon>
        <taxon>Salvia subgen. Calosphace</taxon>
    </lineage>
</organism>
<dbReference type="EMBL" id="JBEAFC010000004">
    <property type="protein sequence ID" value="KAL1558690.1"/>
    <property type="molecule type" value="Genomic_DNA"/>
</dbReference>
<feature type="compositionally biased region" description="Low complexity" evidence="1">
    <location>
        <begin position="30"/>
        <end position="39"/>
    </location>
</feature>
<name>A0ABD1HQF0_SALDI</name>
<comment type="caution">
    <text evidence="2">The sequence shown here is derived from an EMBL/GenBank/DDBJ whole genome shotgun (WGS) entry which is preliminary data.</text>
</comment>
<reference evidence="2 3" key="1">
    <citation type="submission" date="2024-06" db="EMBL/GenBank/DDBJ databases">
        <title>A chromosome level genome sequence of Diviner's sage (Salvia divinorum).</title>
        <authorList>
            <person name="Ford S.A."/>
            <person name="Ro D.-K."/>
            <person name="Ness R.W."/>
            <person name="Phillips M.A."/>
        </authorList>
    </citation>
    <scope>NUCLEOTIDE SEQUENCE [LARGE SCALE GENOMIC DNA]</scope>
    <source>
        <strain evidence="2">SAF-2024a</strain>
        <tissue evidence="2">Leaf</tissue>
    </source>
</reference>
<evidence type="ECO:0000256" key="1">
    <source>
        <dbReference type="SAM" id="MobiDB-lite"/>
    </source>
</evidence>
<dbReference type="Proteomes" id="UP001567538">
    <property type="component" value="Unassembled WGS sequence"/>
</dbReference>
<proteinExistence type="predicted"/>
<keyword evidence="3" id="KW-1185">Reference proteome</keyword>
<gene>
    <name evidence="2" type="ORF">AAHA92_09124</name>
</gene>
<evidence type="ECO:0000313" key="2">
    <source>
        <dbReference type="EMBL" id="KAL1558690.1"/>
    </source>
</evidence>
<dbReference type="AlphaFoldDB" id="A0ABD1HQF0"/>
<evidence type="ECO:0000313" key="3">
    <source>
        <dbReference type="Proteomes" id="UP001567538"/>
    </source>
</evidence>
<accession>A0ABD1HQF0</accession>
<sequence length="98" mass="10959">MCKRRGITGFTSHLHVASSNAIHVPRENRSSGSSLRSPSIAGGTGDRGQWYKNWGLSHDEEGVVFTGRKWCGYISRCHERDLIPLSCRANSRCIWIIS</sequence>
<feature type="region of interest" description="Disordered" evidence="1">
    <location>
        <begin position="22"/>
        <end position="46"/>
    </location>
</feature>
<protein>
    <submittedName>
        <fullName evidence="2">Uncharacterized protein</fullName>
    </submittedName>
</protein>